<dbReference type="GO" id="GO:0008270">
    <property type="term" value="F:zinc ion binding"/>
    <property type="evidence" value="ECO:0007669"/>
    <property type="project" value="UniProtKB-KW"/>
</dbReference>
<evidence type="ECO:0000259" key="5">
    <source>
        <dbReference type="PROSITE" id="PS51058"/>
    </source>
</evidence>
<keyword evidence="3" id="KW-0862">Zinc</keyword>
<comment type="caution">
    <text evidence="6">The sequence shown here is derived from an EMBL/GenBank/DDBJ whole genome shotgun (WGS) entry which is preliminary data.</text>
</comment>
<name>A0AAD7U6Z8_9STRA</name>
<feature type="domain" description="CXXC-type" evidence="5">
    <location>
        <begin position="567"/>
        <end position="613"/>
    </location>
</feature>
<gene>
    <name evidence="6" type="ORF">CTAYLR_007998</name>
</gene>
<feature type="region of interest" description="Disordered" evidence="4">
    <location>
        <begin position="359"/>
        <end position="397"/>
    </location>
</feature>
<dbReference type="GO" id="GO:0003677">
    <property type="term" value="F:DNA binding"/>
    <property type="evidence" value="ECO:0007669"/>
    <property type="project" value="InterPro"/>
</dbReference>
<feature type="region of interest" description="Disordered" evidence="4">
    <location>
        <begin position="301"/>
        <end position="321"/>
    </location>
</feature>
<dbReference type="InterPro" id="IPR002857">
    <property type="entry name" value="Znf_CXXC"/>
</dbReference>
<feature type="compositionally biased region" description="Basic and acidic residues" evidence="4">
    <location>
        <begin position="226"/>
        <end position="241"/>
    </location>
</feature>
<proteinExistence type="predicted"/>
<feature type="region of interest" description="Disordered" evidence="4">
    <location>
        <begin position="219"/>
        <end position="282"/>
    </location>
</feature>
<feature type="compositionally biased region" description="Basic and acidic residues" evidence="4">
    <location>
        <begin position="383"/>
        <end position="393"/>
    </location>
</feature>
<feature type="region of interest" description="Disordered" evidence="4">
    <location>
        <begin position="474"/>
        <end position="569"/>
    </location>
</feature>
<feature type="region of interest" description="Disordered" evidence="4">
    <location>
        <begin position="617"/>
        <end position="645"/>
    </location>
</feature>
<evidence type="ECO:0000256" key="1">
    <source>
        <dbReference type="ARBA" id="ARBA00022723"/>
    </source>
</evidence>
<keyword evidence="2" id="KW-0863">Zinc-finger</keyword>
<feature type="compositionally biased region" description="Basic residues" evidence="4">
    <location>
        <begin position="489"/>
        <end position="499"/>
    </location>
</feature>
<evidence type="ECO:0000313" key="7">
    <source>
        <dbReference type="Proteomes" id="UP001230188"/>
    </source>
</evidence>
<feature type="compositionally biased region" description="Low complexity" evidence="4">
    <location>
        <begin position="547"/>
        <end position="563"/>
    </location>
</feature>
<feature type="compositionally biased region" description="Pro residues" evidence="4">
    <location>
        <begin position="500"/>
        <end position="511"/>
    </location>
</feature>
<feature type="compositionally biased region" description="Pro residues" evidence="4">
    <location>
        <begin position="534"/>
        <end position="546"/>
    </location>
</feature>
<feature type="compositionally biased region" description="Pro residues" evidence="4">
    <location>
        <begin position="631"/>
        <end position="645"/>
    </location>
</feature>
<protein>
    <recommendedName>
        <fullName evidence="5">CXXC-type domain-containing protein</fullName>
    </recommendedName>
</protein>
<accession>A0AAD7U6Z8</accession>
<dbReference type="PROSITE" id="PS51058">
    <property type="entry name" value="ZF_CXXC"/>
    <property type="match status" value="1"/>
</dbReference>
<evidence type="ECO:0000256" key="4">
    <source>
        <dbReference type="SAM" id="MobiDB-lite"/>
    </source>
</evidence>
<reference evidence="6" key="1">
    <citation type="submission" date="2023-01" db="EMBL/GenBank/DDBJ databases">
        <title>Metagenome sequencing of chrysophaentin producing Chrysophaeum taylorii.</title>
        <authorList>
            <person name="Davison J."/>
            <person name="Bewley C."/>
        </authorList>
    </citation>
    <scope>NUCLEOTIDE SEQUENCE</scope>
    <source>
        <strain evidence="6">NIES-1699</strain>
    </source>
</reference>
<evidence type="ECO:0000313" key="6">
    <source>
        <dbReference type="EMBL" id="KAJ8599435.1"/>
    </source>
</evidence>
<feature type="compositionally biased region" description="Acidic residues" evidence="4">
    <location>
        <begin position="304"/>
        <end position="321"/>
    </location>
</feature>
<keyword evidence="7" id="KW-1185">Reference proteome</keyword>
<keyword evidence="1" id="KW-0479">Metal-binding</keyword>
<evidence type="ECO:0000256" key="3">
    <source>
        <dbReference type="ARBA" id="ARBA00022833"/>
    </source>
</evidence>
<dbReference type="Pfam" id="PF02008">
    <property type="entry name" value="zf-CXXC"/>
    <property type="match status" value="1"/>
</dbReference>
<organism evidence="6 7">
    <name type="scientific">Chrysophaeum taylorii</name>
    <dbReference type="NCBI Taxonomy" id="2483200"/>
    <lineage>
        <taxon>Eukaryota</taxon>
        <taxon>Sar</taxon>
        <taxon>Stramenopiles</taxon>
        <taxon>Ochrophyta</taxon>
        <taxon>Pelagophyceae</taxon>
        <taxon>Pelagomonadales</taxon>
        <taxon>Pelagomonadaceae</taxon>
        <taxon>Chrysophaeum</taxon>
    </lineage>
</organism>
<dbReference type="EMBL" id="JAQMWT010000565">
    <property type="protein sequence ID" value="KAJ8599435.1"/>
    <property type="molecule type" value="Genomic_DNA"/>
</dbReference>
<dbReference type="Proteomes" id="UP001230188">
    <property type="component" value="Unassembled WGS sequence"/>
</dbReference>
<evidence type="ECO:0000256" key="2">
    <source>
        <dbReference type="ARBA" id="ARBA00022771"/>
    </source>
</evidence>
<feature type="compositionally biased region" description="Acidic residues" evidence="4">
    <location>
        <begin position="242"/>
        <end position="261"/>
    </location>
</feature>
<dbReference type="AlphaFoldDB" id="A0AAD7U6Z8"/>
<sequence>MLSSSLSSKHKQPQEPRRIYEFTLDVAEGRREFVMSELHPVGFPKRRRLGAREEAKEETPAQAARRAYAEAIAQGFVKPAQSGFEMYCDRTRALAEARLGVLGGAANDRPARGWHRQKGGYVAPTGELVRSARDVRKYLDSHAAHAMTGGPDGKRLLESHFWSEDEEGPPPVDEAAVLAAARRGFDPGAWEAAVAEEVAMAAEAAAYVEKRAREAAREAALGAGADETRAERVAREAHTPPEEIEEEGDKNNEEEEDDIPEDTVPQLLEDAQQVELLSKPPSRRRRYDVVEKLERLFGGGELALSDEEEEEEEAMSYYDSDDSFIDDADIIKTAFEREEASRTKPVEFDGFFASTGDIATETTAAKQPQRLAIKKKKSPNSARRTDTPRKSDLEPNISAAEINELLAEDAELEFAKENPKRGESAIRYEAYKEATTATQALDLGATKADLRNDIQKGYVVVSDRRDLNASVARHFLQRQSSGSSLKPLLPKRKKKKKRPPPPPPQEEPAPLPAKKKQRITPVSVDTPLVVAPRPQQPFPQPSPPTSPSTNNNNNNGHATTSSSKKPRAARRQRCGSCAGCTADECGVCKFCLDRPKRGGENKLRQPCVRRTCLNLAGPTDDDLLLRDAPALPSPEVPVPDPPAGD</sequence>